<dbReference type="AlphaFoldDB" id="A0A8X6GFH3"/>
<evidence type="ECO:0000313" key="1">
    <source>
        <dbReference type="EMBL" id="GFQ81358.1"/>
    </source>
</evidence>
<reference evidence="1" key="1">
    <citation type="submission" date="2020-07" db="EMBL/GenBank/DDBJ databases">
        <title>Multicomponent nature underlies the extraordinary mechanical properties of spider dragline silk.</title>
        <authorList>
            <person name="Kono N."/>
            <person name="Nakamura H."/>
            <person name="Mori M."/>
            <person name="Yoshida Y."/>
            <person name="Ohtoshi R."/>
            <person name="Malay A.D."/>
            <person name="Moran D.A.P."/>
            <person name="Tomita M."/>
            <person name="Numata K."/>
            <person name="Arakawa K."/>
        </authorList>
    </citation>
    <scope>NUCLEOTIDE SEQUENCE</scope>
</reference>
<dbReference type="OrthoDB" id="7490920at2759"/>
<evidence type="ECO:0000313" key="2">
    <source>
        <dbReference type="Proteomes" id="UP000887116"/>
    </source>
</evidence>
<name>A0A8X6GFH3_TRICU</name>
<comment type="caution">
    <text evidence="1">The sequence shown here is derived from an EMBL/GenBank/DDBJ whole genome shotgun (WGS) entry which is preliminary data.</text>
</comment>
<organism evidence="1 2">
    <name type="scientific">Trichonephila clavata</name>
    <name type="common">Joro spider</name>
    <name type="synonym">Nephila clavata</name>
    <dbReference type="NCBI Taxonomy" id="2740835"/>
    <lineage>
        <taxon>Eukaryota</taxon>
        <taxon>Metazoa</taxon>
        <taxon>Ecdysozoa</taxon>
        <taxon>Arthropoda</taxon>
        <taxon>Chelicerata</taxon>
        <taxon>Arachnida</taxon>
        <taxon>Araneae</taxon>
        <taxon>Araneomorphae</taxon>
        <taxon>Entelegynae</taxon>
        <taxon>Araneoidea</taxon>
        <taxon>Nephilidae</taxon>
        <taxon>Trichonephila</taxon>
    </lineage>
</organism>
<dbReference type="EMBL" id="BMAO01032323">
    <property type="protein sequence ID" value="GFQ81358.1"/>
    <property type="molecule type" value="Genomic_DNA"/>
</dbReference>
<sequence length="78" mass="9047">MSTIIFSVCRPHKHRLVKKEERPFAVSMHSLIIQSAPHSADTPILDLPKKYEIVKDYVEEEYIRPGTSHDPDFAMQKI</sequence>
<proteinExistence type="predicted"/>
<keyword evidence="2" id="KW-1185">Reference proteome</keyword>
<dbReference type="Proteomes" id="UP000887116">
    <property type="component" value="Unassembled WGS sequence"/>
</dbReference>
<accession>A0A8X6GFH3</accession>
<gene>
    <name evidence="1" type="ORF">TNCT_129041</name>
</gene>
<protein>
    <submittedName>
        <fullName evidence="1">Uncharacterized protein</fullName>
    </submittedName>
</protein>